<dbReference type="Proteomes" id="UP000534186">
    <property type="component" value="Unassembled WGS sequence"/>
</dbReference>
<organism evidence="1 2">
    <name type="scientific">Tunturiibacter lichenicola</name>
    <dbReference type="NCBI Taxonomy" id="2051959"/>
    <lineage>
        <taxon>Bacteria</taxon>
        <taxon>Pseudomonadati</taxon>
        <taxon>Acidobacteriota</taxon>
        <taxon>Terriglobia</taxon>
        <taxon>Terriglobales</taxon>
        <taxon>Acidobacteriaceae</taxon>
        <taxon>Tunturiibacter</taxon>
    </lineage>
</organism>
<protein>
    <submittedName>
        <fullName evidence="1">Uncharacterized protein</fullName>
    </submittedName>
</protein>
<dbReference type="EMBL" id="JACCCV010000002">
    <property type="protein sequence ID" value="NYF53952.1"/>
    <property type="molecule type" value="Genomic_DNA"/>
</dbReference>
<evidence type="ECO:0000313" key="2">
    <source>
        <dbReference type="Proteomes" id="UP000534186"/>
    </source>
</evidence>
<accession>A0A7Y9T4X4</accession>
<comment type="caution">
    <text evidence="1">The sequence shown here is derived from an EMBL/GenBank/DDBJ whole genome shotgun (WGS) entry which is preliminary data.</text>
</comment>
<gene>
    <name evidence="1" type="ORF">HDF12_004351</name>
</gene>
<dbReference type="AlphaFoldDB" id="A0A7Y9T4X4"/>
<evidence type="ECO:0000313" key="1">
    <source>
        <dbReference type="EMBL" id="NYF53952.1"/>
    </source>
</evidence>
<name>A0A7Y9T4X4_9BACT</name>
<proteinExistence type="predicted"/>
<sequence>MAAKIKFTKQYKPMGFGDRDDRGSVEAHVRAKEHAKEMRQLKTRMKELEAEDARMRGGILTRVMRFFSSKHGTR</sequence>
<reference evidence="1 2" key="1">
    <citation type="submission" date="2020-07" db="EMBL/GenBank/DDBJ databases">
        <title>Genomic Encyclopedia of Type Strains, Phase IV (KMG-V): Genome sequencing to study the core and pangenomes of soil and plant-associated prokaryotes.</title>
        <authorList>
            <person name="Whitman W."/>
        </authorList>
    </citation>
    <scope>NUCLEOTIDE SEQUENCE [LARGE SCALE GENOMIC DNA]</scope>
    <source>
        <strain evidence="1 2">M8UP30</strain>
    </source>
</reference>